<dbReference type="Proteomes" id="UP000655225">
    <property type="component" value="Unassembled WGS sequence"/>
</dbReference>
<evidence type="ECO:0000313" key="5">
    <source>
        <dbReference type="Proteomes" id="UP000655225"/>
    </source>
</evidence>
<evidence type="ECO:0000256" key="1">
    <source>
        <dbReference type="SAM" id="MobiDB-lite"/>
    </source>
</evidence>
<evidence type="ECO:0000259" key="2">
    <source>
        <dbReference type="Pfam" id="PF03732"/>
    </source>
</evidence>
<accession>A0A834Z017</accession>
<dbReference type="EMBL" id="JABCRI010000013">
    <property type="protein sequence ID" value="KAF8395558.1"/>
    <property type="molecule type" value="Genomic_DNA"/>
</dbReference>
<dbReference type="Pfam" id="PF03732">
    <property type="entry name" value="Retrotrans_gag"/>
    <property type="match status" value="1"/>
</dbReference>
<feature type="domain" description="Retrotransposon Copia-like N-terminal" evidence="3">
    <location>
        <begin position="28"/>
        <end position="73"/>
    </location>
</feature>
<reference evidence="4 5" key="1">
    <citation type="submission" date="2020-04" db="EMBL/GenBank/DDBJ databases">
        <title>Plant Genome Project.</title>
        <authorList>
            <person name="Zhang R.-G."/>
        </authorList>
    </citation>
    <scope>NUCLEOTIDE SEQUENCE [LARGE SCALE GENOMIC DNA]</scope>
    <source>
        <strain evidence="4">YNK0</strain>
        <tissue evidence="4">Leaf</tissue>
    </source>
</reference>
<keyword evidence="5" id="KW-1185">Reference proteome</keyword>
<feature type="domain" description="Retrotransposon gag" evidence="2">
    <location>
        <begin position="91"/>
        <end position="163"/>
    </location>
</feature>
<sequence>MDQAPNNKDASKDLESHGSTNDPFYVSHLDNPSVALVAPSLSGDNYGTWIHAITMALRAKNKLGLVDGTLKKPIDPKELSQWERCNDLVGSWILNSVSTEIRSSISYSDTVRDIWLDLSERFSQSNAPQIYQLKQSISSLKQEDLSVSTYFTKLKSLWNELNSLVTILPCSCGSEKAAAKRLQQDRGMEFLQGLHDRNDALRSQILLMDPFPITAKIYFLVHQEEKQQEIHSLSSPTPDAVALTTRTVASKLVGYPSKKGDTPKTSKSAMVTPPAITQEQYNKLLAMLASDLAQPASPSNVVPLPLSDNPSFDFRNDVHDAHPSPVVPSLVDDNIVAHHDSSSVAPTTPTDPTPSSMEPDSTLSHASTSPPLERPLRFGEEQQLRISSNQMNLLQGLPTNMEPKQLSHLHQSVQSFRSLGLQVSHGASDLPSSSMSLRTSSSAHVDSIYENQSSSLSMQMAQSRLKGQILNGITSSHAYGLPSVNPVLGRNGTIINGATYIPISQDSEMIDFPMAHVIEFPRNGFPLEGTQEVSTLTSTGVFQARENSEMKGWRGFAPNYDILNEFCQGKPQEWELQNVGLTL</sequence>
<evidence type="ECO:0000259" key="3">
    <source>
        <dbReference type="Pfam" id="PF14244"/>
    </source>
</evidence>
<organism evidence="4 5">
    <name type="scientific">Tetracentron sinense</name>
    <name type="common">Spur-leaf</name>
    <dbReference type="NCBI Taxonomy" id="13715"/>
    <lineage>
        <taxon>Eukaryota</taxon>
        <taxon>Viridiplantae</taxon>
        <taxon>Streptophyta</taxon>
        <taxon>Embryophyta</taxon>
        <taxon>Tracheophyta</taxon>
        <taxon>Spermatophyta</taxon>
        <taxon>Magnoliopsida</taxon>
        <taxon>Trochodendrales</taxon>
        <taxon>Trochodendraceae</taxon>
        <taxon>Tetracentron</taxon>
    </lineage>
</organism>
<proteinExistence type="predicted"/>
<dbReference type="OrthoDB" id="5544992at2759"/>
<evidence type="ECO:0008006" key="6">
    <source>
        <dbReference type="Google" id="ProtNLM"/>
    </source>
</evidence>
<name>A0A834Z017_TETSI</name>
<comment type="caution">
    <text evidence="4">The sequence shown here is derived from an EMBL/GenBank/DDBJ whole genome shotgun (WGS) entry which is preliminary data.</text>
</comment>
<dbReference type="AlphaFoldDB" id="A0A834Z017"/>
<dbReference type="PANTHER" id="PTHR37610:SF97">
    <property type="entry name" value="RETROTRANSPOSON GAG DOMAIN-CONTAINING PROTEIN"/>
    <property type="match status" value="1"/>
</dbReference>
<feature type="region of interest" description="Disordered" evidence="1">
    <location>
        <begin position="340"/>
        <end position="374"/>
    </location>
</feature>
<dbReference type="InterPro" id="IPR005162">
    <property type="entry name" value="Retrotrans_gag_dom"/>
</dbReference>
<dbReference type="InterPro" id="IPR029472">
    <property type="entry name" value="Copia-like_N"/>
</dbReference>
<dbReference type="Pfam" id="PF14244">
    <property type="entry name" value="Retrotran_gag_3"/>
    <property type="match status" value="1"/>
</dbReference>
<dbReference type="PANTHER" id="PTHR37610">
    <property type="entry name" value="CCHC-TYPE DOMAIN-CONTAINING PROTEIN"/>
    <property type="match status" value="1"/>
</dbReference>
<protein>
    <recommendedName>
        <fullName evidence="6">Retrotransposon Copia-like N-terminal domain-containing protein</fullName>
    </recommendedName>
</protein>
<feature type="compositionally biased region" description="Low complexity" evidence="1">
    <location>
        <begin position="342"/>
        <end position="362"/>
    </location>
</feature>
<gene>
    <name evidence="4" type="ORF">HHK36_019506</name>
</gene>
<evidence type="ECO:0000313" key="4">
    <source>
        <dbReference type="EMBL" id="KAF8395558.1"/>
    </source>
</evidence>